<keyword evidence="3 4" id="KW-0418">Kinase</keyword>
<evidence type="ECO:0000256" key="3">
    <source>
        <dbReference type="ARBA" id="ARBA00022777"/>
    </source>
</evidence>
<dbReference type="InterPro" id="IPR004381">
    <property type="entry name" value="Glycerate_kinase"/>
</dbReference>
<dbReference type="PANTHER" id="PTHR21599:SF0">
    <property type="entry name" value="GLYCERATE KINASE"/>
    <property type="match status" value="1"/>
</dbReference>
<evidence type="ECO:0000256" key="1">
    <source>
        <dbReference type="ARBA" id="ARBA00006284"/>
    </source>
</evidence>
<dbReference type="PATRIC" id="fig|134601.6.peg.5558"/>
<accession>A0A0K0XC17</accession>
<dbReference type="GO" id="GO:0031388">
    <property type="term" value="P:organic acid phosphorylation"/>
    <property type="evidence" value="ECO:0007669"/>
    <property type="project" value="UniProtKB-UniRule"/>
</dbReference>
<dbReference type="SUPFAM" id="SSF110738">
    <property type="entry name" value="Glycerate kinase I"/>
    <property type="match status" value="1"/>
</dbReference>
<gene>
    <name evidence="5" type="ORF">AFA91_26905</name>
</gene>
<proteinExistence type="inferred from homology"/>
<dbReference type="PANTHER" id="PTHR21599">
    <property type="entry name" value="GLYCERATE KINASE"/>
    <property type="match status" value="1"/>
</dbReference>
<dbReference type="InterPro" id="IPR036129">
    <property type="entry name" value="Glycerate_kinase_sf"/>
</dbReference>
<dbReference type="KEGG" id="mgo:AFA91_26905"/>
<evidence type="ECO:0000313" key="6">
    <source>
        <dbReference type="Proteomes" id="UP000062255"/>
    </source>
</evidence>
<dbReference type="PIRSF" id="PIRSF006078">
    <property type="entry name" value="GlxK"/>
    <property type="match status" value="1"/>
</dbReference>
<keyword evidence="2 4" id="KW-0808">Transferase</keyword>
<sequence length="374" mass="37599">MKIVFAPDSFKESMTASQAVAAMRDGVHSALPDAECVGVPMADGGEGTVDAVVDALAGERVTVEVSDPLGRPIRAHYGFIPDRSLAVIEMATASGLELVAPADRDVLRASTFGVGQLISSALDRGATDLLIGLGGSATNDGGAGMLTALGATLLDADGAPLPPGGAALAQLDRIDVSGLDARLADIQIRIASDVTAPLLGPGGASAVFGPQKGAGPFEVETLEAALTRLAVVTEETLGRARPELPGAGAAGGLGFALLDFLGAECRPGVEVIAETVGLAKAVVGADWVFTGEGSVDAQTVLGKTPFGVTQVARQAGARVVIFAGRVGDDAGVLLDRGVERLVAITVPGTPIEQALREGPQSLARAAAEVCRTLS</sequence>
<dbReference type="GO" id="GO:0008887">
    <property type="term" value="F:glycerate kinase activity"/>
    <property type="evidence" value="ECO:0007669"/>
    <property type="project" value="UniProtKB-UniRule"/>
</dbReference>
<dbReference type="Gene3D" id="3.90.1510.10">
    <property type="entry name" value="Glycerate kinase, domain 2"/>
    <property type="match status" value="1"/>
</dbReference>
<evidence type="ECO:0000313" key="5">
    <source>
        <dbReference type="EMBL" id="AKS34917.1"/>
    </source>
</evidence>
<dbReference type="OrthoDB" id="9774290at2"/>
<dbReference type="EMBL" id="CP012150">
    <property type="protein sequence ID" value="AKS34917.1"/>
    <property type="molecule type" value="Genomic_DNA"/>
</dbReference>
<evidence type="ECO:0000256" key="2">
    <source>
        <dbReference type="ARBA" id="ARBA00022679"/>
    </source>
</evidence>
<dbReference type="Proteomes" id="UP000062255">
    <property type="component" value="Chromosome"/>
</dbReference>
<dbReference type="InterPro" id="IPR018193">
    <property type="entry name" value="Glyc_kinase_flavodox-like_fold"/>
</dbReference>
<dbReference type="Gene3D" id="3.40.50.10350">
    <property type="entry name" value="Glycerate kinase, domain 1"/>
    <property type="match status" value="1"/>
</dbReference>
<evidence type="ECO:0000256" key="4">
    <source>
        <dbReference type="PIRNR" id="PIRNR006078"/>
    </source>
</evidence>
<dbReference type="AlphaFoldDB" id="A0A0K0XC17"/>
<dbReference type="InterPro" id="IPR018197">
    <property type="entry name" value="Glycerate_kinase_RE-like"/>
</dbReference>
<protein>
    <submittedName>
        <fullName evidence="5">Glycerate kinase</fullName>
    </submittedName>
</protein>
<dbReference type="Pfam" id="PF02595">
    <property type="entry name" value="Gly_kinase"/>
    <property type="match status" value="1"/>
</dbReference>
<dbReference type="RefSeq" id="WP_049747375.1">
    <property type="nucleotide sequence ID" value="NZ_CP012150.1"/>
</dbReference>
<name>A0A0K0XC17_MYCGD</name>
<reference evidence="5 6" key="1">
    <citation type="submission" date="2015-07" db="EMBL/GenBank/DDBJ databases">
        <title>Complete genome sequence of Mycobacterium goodii X7B, a facultative thermophilic biodesulfurizing bacterium.</title>
        <authorList>
            <person name="Yu B."/>
            <person name="Li F."/>
            <person name="Xu P."/>
        </authorList>
    </citation>
    <scope>NUCLEOTIDE SEQUENCE [LARGE SCALE GENOMIC DNA]</scope>
    <source>
        <strain evidence="5 6">X7B</strain>
    </source>
</reference>
<comment type="similarity">
    <text evidence="1 4">Belongs to the glycerate kinase type-1 family.</text>
</comment>
<dbReference type="NCBIfam" id="TIGR00045">
    <property type="entry name" value="glycerate kinase"/>
    <property type="match status" value="1"/>
</dbReference>
<dbReference type="STRING" id="134601.AFA91_26905"/>
<organism evidence="5 6">
    <name type="scientific">Mycolicibacterium goodii</name>
    <name type="common">Mycobacterium goodii</name>
    <dbReference type="NCBI Taxonomy" id="134601"/>
    <lineage>
        <taxon>Bacteria</taxon>
        <taxon>Bacillati</taxon>
        <taxon>Actinomycetota</taxon>
        <taxon>Actinomycetes</taxon>
        <taxon>Mycobacteriales</taxon>
        <taxon>Mycobacteriaceae</taxon>
        <taxon>Mycolicibacterium</taxon>
    </lineage>
</organism>